<evidence type="ECO:0000256" key="6">
    <source>
        <dbReference type="ARBA" id="ARBA00022741"/>
    </source>
</evidence>
<evidence type="ECO:0000256" key="13">
    <source>
        <dbReference type="PIRSR" id="PIRSR001529-1"/>
    </source>
</evidence>
<keyword evidence="4 12" id="KW-0963">Cytoplasm</keyword>
<comment type="catalytic activity">
    <reaction evidence="11 12">
        <text>tRNA(Ser) + L-serine + ATP = L-seryl-tRNA(Ser) + AMP + diphosphate + H(+)</text>
        <dbReference type="Rhea" id="RHEA:12292"/>
        <dbReference type="Rhea" id="RHEA-COMP:9669"/>
        <dbReference type="Rhea" id="RHEA-COMP:9703"/>
        <dbReference type="ChEBI" id="CHEBI:15378"/>
        <dbReference type="ChEBI" id="CHEBI:30616"/>
        <dbReference type="ChEBI" id="CHEBI:33019"/>
        <dbReference type="ChEBI" id="CHEBI:33384"/>
        <dbReference type="ChEBI" id="CHEBI:78442"/>
        <dbReference type="ChEBI" id="CHEBI:78533"/>
        <dbReference type="ChEBI" id="CHEBI:456215"/>
        <dbReference type="EC" id="6.1.1.11"/>
    </reaction>
</comment>
<dbReference type="InterPro" id="IPR033729">
    <property type="entry name" value="SerRS_core"/>
</dbReference>
<evidence type="ECO:0000256" key="12">
    <source>
        <dbReference type="HAMAP-Rule" id="MF_00176"/>
    </source>
</evidence>
<evidence type="ECO:0000313" key="17">
    <source>
        <dbReference type="Proteomes" id="UP000824247"/>
    </source>
</evidence>
<comment type="similarity">
    <text evidence="3 12">Belongs to the class-II aminoacyl-tRNA synthetase family. Type-1 seryl-tRNA synthetase subfamily.</text>
</comment>
<feature type="domain" description="Aminoacyl-transfer RNA synthetases class-II family profile" evidence="15">
    <location>
        <begin position="174"/>
        <end position="412"/>
    </location>
</feature>
<name>A0A9E2KW62_9BACT</name>
<dbReference type="Pfam" id="PF02403">
    <property type="entry name" value="Seryl_tRNA_N"/>
    <property type="match status" value="1"/>
</dbReference>
<gene>
    <name evidence="12 16" type="primary">serS</name>
    <name evidence="16" type="ORF">H9897_00240</name>
</gene>
<dbReference type="SUPFAM" id="SSF55681">
    <property type="entry name" value="Class II aaRS and biotin synthetases"/>
    <property type="match status" value="1"/>
</dbReference>
<dbReference type="InterPro" id="IPR045864">
    <property type="entry name" value="aa-tRNA-synth_II/BPL/LPL"/>
</dbReference>
<dbReference type="InterPro" id="IPR006195">
    <property type="entry name" value="aa-tRNA-synth_II"/>
</dbReference>
<comment type="pathway">
    <text evidence="2 12">Aminoacyl-tRNA biosynthesis; selenocysteinyl-tRNA(Sec) biosynthesis; L-seryl-tRNA(Sec) from L-serine and tRNA(Sec): step 1/1.</text>
</comment>
<evidence type="ECO:0000256" key="7">
    <source>
        <dbReference type="ARBA" id="ARBA00022840"/>
    </source>
</evidence>
<keyword evidence="6 12" id="KW-0547">Nucleotide-binding</keyword>
<evidence type="ECO:0000256" key="5">
    <source>
        <dbReference type="ARBA" id="ARBA00022598"/>
    </source>
</evidence>
<evidence type="ECO:0000256" key="10">
    <source>
        <dbReference type="ARBA" id="ARBA00047929"/>
    </source>
</evidence>
<dbReference type="PRINTS" id="PR00981">
    <property type="entry name" value="TRNASYNTHSER"/>
</dbReference>
<evidence type="ECO:0000256" key="2">
    <source>
        <dbReference type="ARBA" id="ARBA00005045"/>
    </source>
</evidence>
<evidence type="ECO:0000256" key="3">
    <source>
        <dbReference type="ARBA" id="ARBA00010728"/>
    </source>
</evidence>
<feature type="binding site" evidence="12 13">
    <location>
        <position position="288"/>
    </location>
    <ligand>
        <name>L-serine</name>
        <dbReference type="ChEBI" id="CHEBI:33384"/>
    </ligand>
</feature>
<feature type="binding site" evidence="13">
    <location>
        <position position="265"/>
    </location>
    <ligand>
        <name>L-serine</name>
        <dbReference type="ChEBI" id="CHEBI:33384"/>
    </ligand>
</feature>
<dbReference type="CDD" id="cd00770">
    <property type="entry name" value="SerRS_core"/>
    <property type="match status" value="1"/>
</dbReference>
<evidence type="ECO:0000259" key="15">
    <source>
        <dbReference type="PROSITE" id="PS50862"/>
    </source>
</evidence>
<comment type="domain">
    <text evidence="12">Consists of two distinct domains, a catalytic core and a N-terminal extension that is involved in tRNA binding.</text>
</comment>
<dbReference type="SUPFAM" id="SSF46589">
    <property type="entry name" value="tRNA-binding arm"/>
    <property type="match status" value="1"/>
</dbReference>
<feature type="binding site" evidence="12 14">
    <location>
        <begin position="265"/>
        <end position="267"/>
    </location>
    <ligand>
        <name>ATP</name>
        <dbReference type="ChEBI" id="CHEBI:30616"/>
    </ligand>
</feature>
<dbReference type="GO" id="GO:0006434">
    <property type="term" value="P:seryl-tRNA aminoacylation"/>
    <property type="evidence" value="ECO:0007669"/>
    <property type="project" value="UniProtKB-UniRule"/>
</dbReference>
<keyword evidence="8 12" id="KW-0648">Protein biosynthesis</keyword>
<accession>A0A9E2KW62</accession>
<comment type="subunit">
    <text evidence="12">Homodimer. The tRNA molecule binds across the dimer.</text>
</comment>
<organism evidence="16 17">
    <name type="scientific">Candidatus Ureaplasma intestinipullorum</name>
    <dbReference type="NCBI Taxonomy" id="2838770"/>
    <lineage>
        <taxon>Bacteria</taxon>
        <taxon>Bacillati</taxon>
        <taxon>Mycoplasmatota</taxon>
        <taxon>Mycoplasmoidales</taxon>
        <taxon>Mycoplasmoidaceae</taxon>
        <taxon>Ureaplasma</taxon>
    </lineage>
</organism>
<dbReference type="Pfam" id="PF00587">
    <property type="entry name" value="tRNA-synt_2b"/>
    <property type="match status" value="1"/>
</dbReference>
<dbReference type="GO" id="GO:0005524">
    <property type="term" value="F:ATP binding"/>
    <property type="evidence" value="ECO:0007669"/>
    <property type="project" value="UniProtKB-UniRule"/>
</dbReference>
<comment type="caution">
    <text evidence="16">The sequence shown here is derived from an EMBL/GenBank/DDBJ whole genome shotgun (WGS) entry which is preliminary data.</text>
</comment>
<reference evidence="16" key="1">
    <citation type="journal article" date="2021" name="PeerJ">
        <title>Extensive microbial diversity within the chicken gut microbiome revealed by metagenomics and culture.</title>
        <authorList>
            <person name="Gilroy R."/>
            <person name="Ravi A."/>
            <person name="Getino M."/>
            <person name="Pursley I."/>
            <person name="Horton D.L."/>
            <person name="Alikhan N.F."/>
            <person name="Baker D."/>
            <person name="Gharbi K."/>
            <person name="Hall N."/>
            <person name="Watson M."/>
            <person name="Adriaenssens E.M."/>
            <person name="Foster-Nyarko E."/>
            <person name="Jarju S."/>
            <person name="Secka A."/>
            <person name="Antonio M."/>
            <person name="Oren A."/>
            <person name="Chaudhuri R.R."/>
            <person name="La Ragione R."/>
            <person name="Hildebrand F."/>
            <person name="Pallen M.J."/>
        </authorList>
    </citation>
    <scope>NUCLEOTIDE SEQUENCE</scope>
    <source>
        <strain evidence="16">A5-1222</strain>
    </source>
</reference>
<dbReference type="Gene3D" id="3.30.930.10">
    <property type="entry name" value="Bira Bifunctional Protein, Domain 2"/>
    <property type="match status" value="1"/>
</dbReference>
<dbReference type="NCBIfam" id="TIGR00414">
    <property type="entry name" value="serS"/>
    <property type="match status" value="1"/>
</dbReference>
<dbReference type="PANTHER" id="PTHR43697:SF1">
    <property type="entry name" value="SERINE--TRNA LIGASE"/>
    <property type="match status" value="1"/>
</dbReference>
<dbReference type="Gene3D" id="1.10.287.40">
    <property type="entry name" value="Serine-tRNA synthetase, tRNA binding domain"/>
    <property type="match status" value="1"/>
</dbReference>
<dbReference type="InterPro" id="IPR010978">
    <property type="entry name" value="tRNA-bd_arm"/>
</dbReference>
<feature type="binding site" evidence="13">
    <location>
        <position position="385"/>
    </location>
    <ligand>
        <name>L-serine</name>
        <dbReference type="ChEBI" id="CHEBI:33384"/>
    </ligand>
</feature>
<feature type="binding site" evidence="13">
    <location>
        <position position="234"/>
    </location>
    <ligand>
        <name>L-serine</name>
        <dbReference type="ChEBI" id="CHEBI:33384"/>
    </ligand>
</feature>
<dbReference type="Proteomes" id="UP000824247">
    <property type="component" value="Unassembled WGS sequence"/>
</dbReference>
<feature type="binding site" evidence="12">
    <location>
        <position position="387"/>
    </location>
    <ligand>
        <name>L-serine</name>
        <dbReference type="ChEBI" id="CHEBI:33384"/>
    </ligand>
</feature>
<sequence>MFNIELIRNNKDLVKEKLSVRNYDIKTIDVIYDMDIKNREFKTELQNYNSLRNKISKEIGIAFASKDQDKATMLQNEVVEINKKISLIEPEQIKLEKEMLYLLSCIPNICDDSVPVGSDENENVPQKFFLEPTKFDFEPLAHWELATKNSLIDFESSAKISGSRFTMYTDKGARLFRALQQFTIDHNVQNDFIEILPPTMILSASLYGSGQLPKFKDDVYEINGEDSNLYLSPTAEVQLVNYKRDEIIDCNNLPLRYTANTPCYRSEAGSAGRDTRGVIRQHQFWKSELVVFATPENSWIEHEKITRTAELVLEKLELPYRRLLLCTGDTGFSSAKTFDLEVWLPSYNAYKEISSCSNCLDFQARRANIRTRNSEGKTIYLHTLNGSSLAIDRLWAAVVENYQQKDGSIKVPNALQPYMNGLEVIK</sequence>
<dbReference type="InterPro" id="IPR015866">
    <property type="entry name" value="Ser-tRNA-synth_1_N"/>
</dbReference>
<evidence type="ECO:0000256" key="8">
    <source>
        <dbReference type="ARBA" id="ARBA00022917"/>
    </source>
</evidence>
<dbReference type="EC" id="6.1.1.11" evidence="12"/>
<dbReference type="PROSITE" id="PS50862">
    <property type="entry name" value="AA_TRNA_LIGASE_II"/>
    <property type="match status" value="1"/>
</dbReference>
<keyword evidence="5 12" id="KW-0436">Ligase</keyword>
<dbReference type="HAMAP" id="MF_00176">
    <property type="entry name" value="Ser_tRNA_synth_type1"/>
    <property type="match status" value="1"/>
</dbReference>
<protein>
    <recommendedName>
        <fullName evidence="12">Serine--tRNA ligase</fullName>
        <ecNumber evidence="12">6.1.1.11</ecNumber>
    </recommendedName>
    <alternativeName>
        <fullName evidence="12">Seryl-tRNA synthetase</fullName>
        <shortName evidence="12">SerRS</shortName>
    </alternativeName>
    <alternativeName>
        <fullName evidence="12">Seryl-tRNA(Ser/Sec) synthetase</fullName>
    </alternativeName>
</protein>
<evidence type="ECO:0000256" key="4">
    <source>
        <dbReference type="ARBA" id="ARBA00022490"/>
    </source>
</evidence>
<dbReference type="AlphaFoldDB" id="A0A9E2KW62"/>
<comment type="catalytic activity">
    <reaction evidence="10 12">
        <text>tRNA(Sec) + L-serine + ATP = L-seryl-tRNA(Sec) + AMP + diphosphate + H(+)</text>
        <dbReference type="Rhea" id="RHEA:42580"/>
        <dbReference type="Rhea" id="RHEA-COMP:9742"/>
        <dbReference type="Rhea" id="RHEA-COMP:10128"/>
        <dbReference type="ChEBI" id="CHEBI:15378"/>
        <dbReference type="ChEBI" id="CHEBI:30616"/>
        <dbReference type="ChEBI" id="CHEBI:33019"/>
        <dbReference type="ChEBI" id="CHEBI:33384"/>
        <dbReference type="ChEBI" id="CHEBI:78442"/>
        <dbReference type="ChEBI" id="CHEBI:78533"/>
        <dbReference type="ChEBI" id="CHEBI:456215"/>
        <dbReference type="EC" id="6.1.1.11"/>
    </reaction>
</comment>
<feature type="binding site" evidence="12">
    <location>
        <begin position="234"/>
        <end position="236"/>
    </location>
    <ligand>
        <name>L-serine</name>
        <dbReference type="ChEBI" id="CHEBI:33384"/>
    </ligand>
</feature>
<comment type="subcellular location">
    <subcellularLocation>
        <location evidence="1 12">Cytoplasm</location>
    </subcellularLocation>
</comment>
<dbReference type="GO" id="GO:0004828">
    <property type="term" value="F:serine-tRNA ligase activity"/>
    <property type="evidence" value="ECO:0007669"/>
    <property type="project" value="UniProtKB-UniRule"/>
</dbReference>
<dbReference type="PANTHER" id="PTHR43697">
    <property type="entry name" value="SERYL-TRNA SYNTHETASE"/>
    <property type="match status" value="1"/>
</dbReference>
<reference evidence="16" key="2">
    <citation type="submission" date="2021-04" db="EMBL/GenBank/DDBJ databases">
        <authorList>
            <person name="Gilroy R."/>
        </authorList>
    </citation>
    <scope>NUCLEOTIDE SEQUENCE</scope>
    <source>
        <strain evidence="16">A5-1222</strain>
    </source>
</reference>
<evidence type="ECO:0000256" key="9">
    <source>
        <dbReference type="ARBA" id="ARBA00023146"/>
    </source>
</evidence>
<evidence type="ECO:0000313" key="16">
    <source>
        <dbReference type="EMBL" id="MBU3830580.1"/>
    </source>
</evidence>
<evidence type="ECO:0000256" key="14">
    <source>
        <dbReference type="PIRSR" id="PIRSR001529-2"/>
    </source>
</evidence>
<dbReference type="EMBL" id="JAHLFM010000003">
    <property type="protein sequence ID" value="MBU3830580.1"/>
    <property type="molecule type" value="Genomic_DNA"/>
</dbReference>
<keyword evidence="9 12" id="KW-0030">Aminoacyl-tRNA synthetase</keyword>
<dbReference type="InterPro" id="IPR002317">
    <property type="entry name" value="Ser-tRNA-ligase_type_1"/>
</dbReference>
<evidence type="ECO:0000256" key="1">
    <source>
        <dbReference type="ARBA" id="ARBA00004496"/>
    </source>
</evidence>
<keyword evidence="7 12" id="KW-0067">ATP-binding</keyword>
<comment type="function">
    <text evidence="12">Catalyzes the attachment of serine to tRNA(Ser). Is also able to aminoacylate tRNA(Sec) with serine, to form the misacylated tRNA L-seryl-tRNA(Sec), which will be further converted into selenocysteinyl-tRNA(Sec).</text>
</comment>
<dbReference type="InterPro" id="IPR002314">
    <property type="entry name" value="aa-tRNA-synt_IIb"/>
</dbReference>
<dbReference type="InterPro" id="IPR042103">
    <property type="entry name" value="SerRS_1_N_sf"/>
</dbReference>
<feature type="binding site" evidence="12 14">
    <location>
        <begin position="352"/>
        <end position="355"/>
    </location>
    <ligand>
        <name>ATP</name>
        <dbReference type="ChEBI" id="CHEBI:30616"/>
    </ligand>
</feature>
<proteinExistence type="inferred from homology"/>
<dbReference type="GO" id="GO:0016260">
    <property type="term" value="P:selenocysteine biosynthetic process"/>
    <property type="evidence" value="ECO:0007669"/>
    <property type="project" value="UniProtKB-UniRule"/>
</dbReference>
<comment type="caution">
    <text evidence="12">Lacks conserved residue(s) required for the propagation of feature annotation.</text>
</comment>
<evidence type="ECO:0000256" key="11">
    <source>
        <dbReference type="ARBA" id="ARBA00048823"/>
    </source>
</evidence>
<dbReference type="GO" id="GO:0005737">
    <property type="term" value="C:cytoplasm"/>
    <property type="evidence" value="ECO:0007669"/>
    <property type="project" value="UniProtKB-SubCell"/>
</dbReference>
<dbReference type="PIRSF" id="PIRSF001529">
    <property type="entry name" value="Ser-tRNA-synth_IIa"/>
    <property type="match status" value="1"/>
</dbReference>